<dbReference type="GO" id="GO:0003677">
    <property type="term" value="F:DNA binding"/>
    <property type="evidence" value="ECO:0007669"/>
    <property type="project" value="TreeGrafter"/>
</dbReference>
<dbReference type="PANTHER" id="PTHR19303:SF74">
    <property type="entry name" value="POGO TRANSPOSABLE ELEMENT WITH KRAB DOMAIN"/>
    <property type="match status" value="1"/>
</dbReference>
<dbReference type="InterPro" id="IPR050863">
    <property type="entry name" value="CenT-Element_Derived"/>
</dbReference>
<dbReference type="Proteomes" id="UP000053593">
    <property type="component" value="Unassembled WGS sequence"/>
</dbReference>
<dbReference type="GO" id="GO:0005634">
    <property type="term" value="C:nucleus"/>
    <property type="evidence" value="ECO:0007669"/>
    <property type="project" value="TreeGrafter"/>
</dbReference>
<dbReference type="AlphaFoldDB" id="A0A0D0AKE6"/>
<gene>
    <name evidence="2" type="ORF">GYMLUDRAFT_113510</name>
</gene>
<dbReference type="InterPro" id="IPR036397">
    <property type="entry name" value="RNaseH_sf"/>
</dbReference>
<dbReference type="EMBL" id="KN834889">
    <property type="protein sequence ID" value="KIK50680.1"/>
    <property type="molecule type" value="Genomic_DNA"/>
</dbReference>
<proteinExistence type="predicted"/>
<reference evidence="2 3" key="1">
    <citation type="submission" date="2014-04" db="EMBL/GenBank/DDBJ databases">
        <title>Evolutionary Origins and Diversification of the Mycorrhizal Mutualists.</title>
        <authorList>
            <consortium name="DOE Joint Genome Institute"/>
            <consortium name="Mycorrhizal Genomics Consortium"/>
            <person name="Kohler A."/>
            <person name="Kuo A."/>
            <person name="Nagy L.G."/>
            <person name="Floudas D."/>
            <person name="Copeland A."/>
            <person name="Barry K.W."/>
            <person name="Cichocki N."/>
            <person name="Veneault-Fourrey C."/>
            <person name="LaButti K."/>
            <person name="Lindquist E.A."/>
            <person name="Lipzen A."/>
            <person name="Lundell T."/>
            <person name="Morin E."/>
            <person name="Murat C."/>
            <person name="Riley R."/>
            <person name="Ohm R."/>
            <person name="Sun H."/>
            <person name="Tunlid A."/>
            <person name="Henrissat B."/>
            <person name="Grigoriev I.V."/>
            <person name="Hibbett D.S."/>
            <person name="Martin F."/>
        </authorList>
    </citation>
    <scope>NUCLEOTIDE SEQUENCE [LARGE SCALE GENOMIC DNA]</scope>
    <source>
        <strain evidence="2 3">FD-317 M1</strain>
    </source>
</reference>
<sequence>QSWIRNFKKVHATELKTVRGSGLDPKRAQAFNYKTVHRHFKCLDELLKEKDIPWENVYNMDEKGIQVGGGQKNTQEQYFFSREDRMMYRQKSNNLELVTIIDSICTDGTANIPPCFIFKGVRKFPEWMEVDNDILIATSENGWTDDQCGFEWFRQCFISHAQKQNTSGKPIVLLFDGHGSHISEGWIDLALANKILLFCLPPHTTHHLQPLDIGCFGPLQTAWFNCCDTVLTETGEPMELQYVVKEYWEARKVSFKESTILTSWQKSGIQLLNPSVFSASDFAPSIPLSIKNQLPESFP</sequence>
<dbReference type="Gene3D" id="3.30.420.10">
    <property type="entry name" value="Ribonuclease H-like superfamily/Ribonuclease H"/>
    <property type="match status" value="1"/>
</dbReference>
<accession>A0A0D0AKE6</accession>
<dbReference type="OrthoDB" id="3265672at2759"/>
<dbReference type="HOGENOM" id="CLU_013929_2_0_1"/>
<dbReference type="Pfam" id="PF03184">
    <property type="entry name" value="DDE_1"/>
    <property type="match status" value="1"/>
</dbReference>
<feature type="domain" description="DDE-1" evidence="1">
    <location>
        <begin position="105"/>
        <end position="223"/>
    </location>
</feature>
<organism evidence="2 3">
    <name type="scientific">Collybiopsis luxurians FD-317 M1</name>
    <dbReference type="NCBI Taxonomy" id="944289"/>
    <lineage>
        <taxon>Eukaryota</taxon>
        <taxon>Fungi</taxon>
        <taxon>Dikarya</taxon>
        <taxon>Basidiomycota</taxon>
        <taxon>Agaricomycotina</taxon>
        <taxon>Agaricomycetes</taxon>
        <taxon>Agaricomycetidae</taxon>
        <taxon>Agaricales</taxon>
        <taxon>Marasmiineae</taxon>
        <taxon>Omphalotaceae</taxon>
        <taxon>Collybiopsis</taxon>
        <taxon>Collybiopsis luxurians</taxon>
    </lineage>
</organism>
<feature type="non-terminal residue" evidence="2">
    <location>
        <position position="1"/>
    </location>
</feature>
<dbReference type="PANTHER" id="PTHR19303">
    <property type="entry name" value="TRANSPOSON"/>
    <property type="match status" value="1"/>
</dbReference>
<evidence type="ECO:0000313" key="2">
    <source>
        <dbReference type="EMBL" id="KIK50680.1"/>
    </source>
</evidence>
<dbReference type="InterPro" id="IPR004875">
    <property type="entry name" value="DDE_SF_endonuclease_dom"/>
</dbReference>
<keyword evidence="3" id="KW-1185">Reference proteome</keyword>
<protein>
    <submittedName>
        <fullName evidence="2">Unplaced genomic scaffold GYMLUscaffold_141, whole genome shotgun sequence</fullName>
    </submittedName>
</protein>
<feature type="non-terminal residue" evidence="2">
    <location>
        <position position="299"/>
    </location>
</feature>
<evidence type="ECO:0000259" key="1">
    <source>
        <dbReference type="Pfam" id="PF03184"/>
    </source>
</evidence>
<evidence type="ECO:0000313" key="3">
    <source>
        <dbReference type="Proteomes" id="UP000053593"/>
    </source>
</evidence>
<name>A0A0D0AKE6_9AGAR</name>